<feature type="transmembrane region" description="Helical" evidence="1">
    <location>
        <begin position="80"/>
        <end position="101"/>
    </location>
</feature>
<feature type="transmembrane region" description="Helical" evidence="1">
    <location>
        <begin position="107"/>
        <end position="132"/>
    </location>
</feature>
<dbReference type="STRING" id="474950.SAMN05421771_2947"/>
<name>A0A1I6MLX5_9BACT</name>
<feature type="transmembrane region" description="Helical" evidence="1">
    <location>
        <begin position="12"/>
        <end position="35"/>
    </location>
</feature>
<dbReference type="RefSeq" id="WP_089840013.1">
    <property type="nucleotide sequence ID" value="NZ_FOZL01000001.1"/>
</dbReference>
<reference evidence="2 3" key="1">
    <citation type="submission" date="2016-10" db="EMBL/GenBank/DDBJ databases">
        <authorList>
            <person name="de Groot N.N."/>
        </authorList>
    </citation>
    <scope>NUCLEOTIDE SEQUENCE [LARGE SCALE GENOMIC DNA]</scope>
    <source>
        <strain evidence="2 3">DSM 21001</strain>
    </source>
</reference>
<feature type="transmembrane region" description="Helical" evidence="1">
    <location>
        <begin position="47"/>
        <end position="68"/>
    </location>
</feature>
<dbReference type="Proteomes" id="UP000199024">
    <property type="component" value="Unassembled WGS sequence"/>
</dbReference>
<keyword evidence="1" id="KW-0812">Transmembrane</keyword>
<evidence type="ECO:0000313" key="2">
    <source>
        <dbReference type="EMBL" id="SFS16644.1"/>
    </source>
</evidence>
<protein>
    <submittedName>
        <fullName evidence="2">Uncharacterized protein</fullName>
    </submittedName>
</protein>
<keyword evidence="3" id="KW-1185">Reference proteome</keyword>
<dbReference type="AlphaFoldDB" id="A0A1I6MLX5"/>
<gene>
    <name evidence="2" type="ORF">SAMN05421771_2947</name>
</gene>
<keyword evidence="1" id="KW-0472">Membrane</keyword>
<sequence>MKKSQLLLAYQLLIGASDSATGLLLLVAPALTLHLMRLQAPDTALPYLSYIGAFVLSVGLACWYGAMLAARPGSLAKLEVVWLLTGITRAIVALFVLTKILSGGLEAGWLTVAVSDGVLAGLQFVGLARGWLRDATL</sequence>
<organism evidence="2 3">
    <name type="scientific">Granulicella pectinivorans</name>
    <dbReference type="NCBI Taxonomy" id="474950"/>
    <lineage>
        <taxon>Bacteria</taxon>
        <taxon>Pseudomonadati</taxon>
        <taxon>Acidobacteriota</taxon>
        <taxon>Terriglobia</taxon>
        <taxon>Terriglobales</taxon>
        <taxon>Acidobacteriaceae</taxon>
        <taxon>Granulicella</taxon>
    </lineage>
</organism>
<dbReference type="EMBL" id="FOZL01000001">
    <property type="protein sequence ID" value="SFS16644.1"/>
    <property type="molecule type" value="Genomic_DNA"/>
</dbReference>
<accession>A0A1I6MLX5</accession>
<proteinExistence type="predicted"/>
<evidence type="ECO:0000313" key="3">
    <source>
        <dbReference type="Proteomes" id="UP000199024"/>
    </source>
</evidence>
<evidence type="ECO:0000256" key="1">
    <source>
        <dbReference type="SAM" id="Phobius"/>
    </source>
</evidence>
<keyword evidence="1" id="KW-1133">Transmembrane helix</keyword>
<dbReference type="OrthoDB" id="121369at2"/>